<keyword evidence="3" id="KW-1185">Reference proteome</keyword>
<dbReference type="EMBL" id="JAUSRB010000002">
    <property type="protein sequence ID" value="MDP9864861.1"/>
    <property type="molecule type" value="Genomic_DNA"/>
</dbReference>
<name>A0ABT9R7K0_9ACTN</name>
<reference evidence="2 3" key="1">
    <citation type="submission" date="2023-07" db="EMBL/GenBank/DDBJ databases">
        <title>Sequencing the genomes of 1000 actinobacteria strains.</title>
        <authorList>
            <person name="Klenk H.-P."/>
        </authorList>
    </citation>
    <scope>NUCLEOTIDE SEQUENCE [LARGE SCALE GENOMIC DNA]</scope>
    <source>
        <strain evidence="2 3">DSM 44109</strain>
    </source>
</reference>
<dbReference type="InterPro" id="IPR014922">
    <property type="entry name" value="YdhG-like"/>
</dbReference>
<gene>
    <name evidence="2" type="ORF">J2S55_004127</name>
</gene>
<protein>
    <recommendedName>
        <fullName evidence="1">YdhG-like domain-containing protein</fullName>
    </recommendedName>
</protein>
<dbReference type="RefSeq" id="WP_306863410.1">
    <property type="nucleotide sequence ID" value="NZ_JAUSRB010000002.1"/>
</dbReference>
<evidence type="ECO:0000313" key="3">
    <source>
        <dbReference type="Proteomes" id="UP001230426"/>
    </source>
</evidence>
<feature type="domain" description="YdhG-like" evidence="1">
    <location>
        <begin position="19"/>
        <end position="113"/>
    </location>
</feature>
<comment type="caution">
    <text evidence="2">The sequence shown here is derived from an EMBL/GenBank/DDBJ whole genome shotgun (WGS) entry which is preliminary data.</text>
</comment>
<evidence type="ECO:0000313" key="2">
    <source>
        <dbReference type="EMBL" id="MDP9864861.1"/>
    </source>
</evidence>
<proteinExistence type="predicted"/>
<dbReference type="Gene3D" id="3.90.1150.200">
    <property type="match status" value="1"/>
</dbReference>
<dbReference type="Proteomes" id="UP001230426">
    <property type="component" value="Unassembled WGS sequence"/>
</dbReference>
<sequence>MTKPATVTEYAAALDPALREIAEKLQTIVDTVFPQAGAVWHGHPVWSLGPAPGKTPVAYFKAYSSYVTFGLWRGQEISDPSGRLEPAARQMAAVRLRTLADIDPDLFTTWLRLARDLEN</sequence>
<dbReference type="Pfam" id="PF08818">
    <property type="entry name" value="DUF1801"/>
    <property type="match status" value="1"/>
</dbReference>
<organism evidence="2 3">
    <name type="scientific">Streptosporangium brasiliense</name>
    <dbReference type="NCBI Taxonomy" id="47480"/>
    <lineage>
        <taxon>Bacteria</taxon>
        <taxon>Bacillati</taxon>
        <taxon>Actinomycetota</taxon>
        <taxon>Actinomycetes</taxon>
        <taxon>Streptosporangiales</taxon>
        <taxon>Streptosporangiaceae</taxon>
        <taxon>Streptosporangium</taxon>
    </lineage>
</organism>
<accession>A0ABT9R7K0</accession>
<evidence type="ECO:0000259" key="1">
    <source>
        <dbReference type="Pfam" id="PF08818"/>
    </source>
</evidence>
<dbReference type="SUPFAM" id="SSF159888">
    <property type="entry name" value="YdhG-like"/>
    <property type="match status" value="1"/>
</dbReference>